<dbReference type="EMBL" id="MFVV01000020">
    <property type="protein sequence ID" value="OGJ03382.1"/>
    <property type="molecule type" value="Genomic_DNA"/>
</dbReference>
<organism evidence="2 3">
    <name type="scientific">Candidatus Nomurabacteria bacterium RIFCSPLOWO2_12_FULL_46_14</name>
    <dbReference type="NCBI Taxonomy" id="1801797"/>
    <lineage>
        <taxon>Bacteria</taxon>
        <taxon>Candidatus Nomuraibacteriota</taxon>
    </lineage>
</organism>
<dbReference type="Proteomes" id="UP000176192">
    <property type="component" value="Unassembled WGS sequence"/>
</dbReference>
<reference evidence="2 3" key="1">
    <citation type="journal article" date="2016" name="Nat. Commun.">
        <title>Thousands of microbial genomes shed light on interconnected biogeochemical processes in an aquifer system.</title>
        <authorList>
            <person name="Anantharaman K."/>
            <person name="Brown C.T."/>
            <person name="Hug L.A."/>
            <person name="Sharon I."/>
            <person name="Castelle C.J."/>
            <person name="Probst A.J."/>
            <person name="Thomas B.C."/>
            <person name="Singh A."/>
            <person name="Wilkins M.J."/>
            <person name="Karaoz U."/>
            <person name="Brodie E.L."/>
            <person name="Williams K.H."/>
            <person name="Hubbard S.S."/>
            <person name="Banfield J.F."/>
        </authorList>
    </citation>
    <scope>NUCLEOTIDE SEQUENCE [LARGE SCALE GENOMIC DNA]</scope>
</reference>
<dbReference type="AlphaFoldDB" id="A0A1F6YAJ8"/>
<accession>A0A1F6YAJ8</accession>
<evidence type="ECO:0008006" key="4">
    <source>
        <dbReference type="Google" id="ProtNLM"/>
    </source>
</evidence>
<feature type="coiled-coil region" evidence="1">
    <location>
        <begin position="7"/>
        <end position="41"/>
    </location>
</feature>
<gene>
    <name evidence="2" type="ORF">A3G06_01490</name>
</gene>
<name>A0A1F6YAJ8_9BACT</name>
<evidence type="ECO:0000313" key="2">
    <source>
        <dbReference type="EMBL" id="OGJ03382.1"/>
    </source>
</evidence>
<evidence type="ECO:0000256" key="1">
    <source>
        <dbReference type="SAM" id="Coils"/>
    </source>
</evidence>
<keyword evidence="1" id="KW-0175">Coiled coil</keyword>
<proteinExistence type="predicted"/>
<comment type="caution">
    <text evidence="2">The sequence shown here is derived from an EMBL/GenBank/DDBJ whole genome shotgun (WGS) entry which is preliminary data.</text>
</comment>
<protein>
    <recommendedName>
        <fullName evidence="4">Zinc-binding domain-containing protein</fullName>
    </recommendedName>
</protein>
<evidence type="ECO:0000313" key="3">
    <source>
        <dbReference type="Proteomes" id="UP000176192"/>
    </source>
</evidence>
<sequence>MNVKYTKEEYEKKKGEIFSSYENLEKAKQEFETLKKKIIVKYASQTKCNNVTGDYMHNCYDGIMVFDTTGTKNCSYMADAEESIDSMDCNNFYYKNELCYNMMGILQSSKCKNCAYVFYSNEVEYSENCHNLTSAIGCNAIRKGQYMILNKEYEKEEYQKIKKQIDTQMKKEGTCGQFFPPELAPFGFNETLGYNYYPIIEKEAKDIGFPWQNQTTGTYGKETIKENEIPETISEVSEEILKEILVCKDCKKNFRITKGEFDFYKRMGIPLPRKDFECRHQDRMAKRNPRKLWHRACMCEKTSHHNHNNKPCPMKFETSYAPDRPETVYCETCYQQEVY</sequence>